<feature type="transmembrane region" description="Helical" evidence="2">
    <location>
        <begin position="393"/>
        <end position="426"/>
    </location>
</feature>
<dbReference type="GO" id="GO:0042572">
    <property type="term" value="P:retinol metabolic process"/>
    <property type="evidence" value="ECO:0007669"/>
    <property type="project" value="InterPro"/>
</dbReference>
<gene>
    <name evidence="4" type="ORF">MMEN_LOCUS12326</name>
</gene>
<name>A0A8S4BED8_9TELE</name>
<dbReference type="GO" id="GO:0005791">
    <property type="term" value="C:rough endoplasmic reticulum"/>
    <property type="evidence" value="ECO:0007669"/>
    <property type="project" value="TreeGrafter"/>
</dbReference>
<dbReference type="OrthoDB" id="421951at2759"/>
<evidence type="ECO:0000313" key="4">
    <source>
        <dbReference type="EMBL" id="CAG5928673.1"/>
    </source>
</evidence>
<dbReference type="GO" id="GO:0047173">
    <property type="term" value="F:phosphatidylcholine-retinol O-acyltransferase activity"/>
    <property type="evidence" value="ECO:0007669"/>
    <property type="project" value="InterPro"/>
</dbReference>
<dbReference type="PANTHER" id="PTHR46678">
    <property type="entry name" value="LECITHIN RETINOL ACYLTRANSFERASE"/>
    <property type="match status" value="1"/>
</dbReference>
<dbReference type="GO" id="GO:0006776">
    <property type="term" value="P:vitamin A metabolic process"/>
    <property type="evidence" value="ECO:0007669"/>
    <property type="project" value="TreeGrafter"/>
</dbReference>
<keyword evidence="2" id="KW-1133">Transmembrane helix</keyword>
<evidence type="ECO:0000256" key="2">
    <source>
        <dbReference type="SAM" id="Phobius"/>
    </source>
</evidence>
<dbReference type="AlphaFoldDB" id="A0A8S4BED8"/>
<dbReference type="Proteomes" id="UP000677803">
    <property type="component" value="Unassembled WGS sequence"/>
</dbReference>
<evidence type="ECO:0000259" key="3">
    <source>
        <dbReference type="PROSITE" id="PS51934"/>
    </source>
</evidence>
<reference evidence="4" key="1">
    <citation type="submission" date="2021-05" db="EMBL/GenBank/DDBJ databases">
        <authorList>
            <person name="Tigano A."/>
        </authorList>
    </citation>
    <scope>NUCLEOTIDE SEQUENCE</scope>
</reference>
<dbReference type="PANTHER" id="PTHR46678:SF1">
    <property type="entry name" value="LECITHIN RETINOL ACYLTRANSFERASE"/>
    <property type="match status" value="1"/>
</dbReference>
<comment type="caution">
    <text evidence="4">The sequence shown here is derived from an EMBL/GenBank/DDBJ whole genome shotgun (WGS) entry which is preliminary data.</text>
</comment>
<organism evidence="4 5">
    <name type="scientific">Menidia menidia</name>
    <name type="common">Atlantic silverside</name>
    <dbReference type="NCBI Taxonomy" id="238744"/>
    <lineage>
        <taxon>Eukaryota</taxon>
        <taxon>Metazoa</taxon>
        <taxon>Chordata</taxon>
        <taxon>Craniata</taxon>
        <taxon>Vertebrata</taxon>
        <taxon>Euteleostomi</taxon>
        <taxon>Actinopterygii</taxon>
        <taxon>Neopterygii</taxon>
        <taxon>Teleostei</taxon>
        <taxon>Neoteleostei</taxon>
        <taxon>Acanthomorphata</taxon>
        <taxon>Ovalentaria</taxon>
        <taxon>Atherinomorphae</taxon>
        <taxon>Atheriniformes</taxon>
        <taxon>Atherinopsidae</taxon>
        <taxon>Menidiinae</taxon>
        <taxon>Menidia</taxon>
    </lineage>
</organism>
<feature type="domain" description="LRAT" evidence="3">
    <location>
        <begin position="247"/>
        <end position="374"/>
    </location>
</feature>
<keyword evidence="5" id="KW-1185">Reference proteome</keyword>
<dbReference type="PROSITE" id="PS51934">
    <property type="entry name" value="LRAT"/>
    <property type="match status" value="2"/>
</dbReference>
<dbReference type="Gene3D" id="3.90.1720.10">
    <property type="entry name" value="endopeptidase domain like (from Nostoc punctiforme)"/>
    <property type="match status" value="2"/>
</dbReference>
<proteinExistence type="predicted"/>
<dbReference type="Pfam" id="PF04970">
    <property type="entry name" value="LRAT"/>
    <property type="match status" value="2"/>
</dbReference>
<accession>A0A8S4BED8</accession>
<keyword evidence="2" id="KW-0472">Membrane</keyword>
<evidence type="ECO:0000256" key="1">
    <source>
        <dbReference type="PIRSR" id="PIRSR642288-1"/>
    </source>
</evidence>
<keyword evidence="2" id="KW-0812">Transmembrane</keyword>
<protein>
    <submittedName>
        <fullName evidence="4">(Atlantic silverside) hypothetical protein</fullName>
    </submittedName>
</protein>
<sequence length="428" mass="48449">MMQLLTFLVEKLSLFFKLRLFESSFSEREDRGRQVPRASHPPLRRGDLLEVPRTLFTHYGIYLGDNKVAHLIPDILPVLTNDRKLISSVITNNRLILGCVYKCASVRVDTLDDFAYGSSIVANCMDRVIATQPLSSDCVAQRAEKLIGAVPYSLLWNNCEHFVTYCRYGTAQSRQTEKFCECLKSIIRDQRSVIITGLLGFMSIVFFGMVPETTLPTVLIPFTLWMATSKKEENSKYDLSLYKRGDLLEVPRTLFTHFGIYLGNNRVAHLIPDILPAVTQDKSSIAKMVTNNRLLLGVITKVASVRVDSVADFAYGSEILINHMDNKCNQPPLDGDEVARRAEKLLGSVTYSLLWYNCEHYVMYCRYGVAISYQTYQFCTTVRKIVFSRLSAYLTALCGLCIMLHLSCLTPLSVLLTLLISFTIWMAS</sequence>
<feature type="domain" description="LRAT" evidence="3">
    <location>
        <begin position="48"/>
        <end position="175"/>
    </location>
</feature>
<evidence type="ECO:0000313" key="5">
    <source>
        <dbReference type="Proteomes" id="UP000677803"/>
    </source>
</evidence>
<dbReference type="EMBL" id="CAJRST010013335">
    <property type="protein sequence ID" value="CAG5928673.1"/>
    <property type="molecule type" value="Genomic_DNA"/>
</dbReference>
<feature type="active site" description="Acyl-thioester intermediate" evidence="1">
    <location>
        <position position="159"/>
    </location>
</feature>
<dbReference type="InterPro" id="IPR007053">
    <property type="entry name" value="LRAT_dom"/>
</dbReference>
<dbReference type="InterPro" id="IPR042288">
    <property type="entry name" value="LRAT"/>
</dbReference>